<evidence type="ECO:0000313" key="2">
    <source>
        <dbReference type="Proteomes" id="UP001458880"/>
    </source>
</evidence>
<sequence length="124" mass="13380">MAYCKRGNLCVIADVLEIAGEFRQHFSVCGTRLVADTFGAYFEGPSTKRASVSSSLVVLDVTPSEVECVFGTMKCDASPGLDVLPQRLLKGCRESLLEVMAYLRECGVPGRVEVGCRRAGLEEG</sequence>
<organism evidence="1 2">
    <name type="scientific">Popillia japonica</name>
    <name type="common">Japanese beetle</name>
    <dbReference type="NCBI Taxonomy" id="7064"/>
    <lineage>
        <taxon>Eukaryota</taxon>
        <taxon>Metazoa</taxon>
        <taxon>Ecdysozoa</taxon>
        <taxon>Arthropoda</taxon>
        <taxon>Hexapoda</taxon>
        <taxon>Insecta</taxon>
        <taxon>Pterygota</taxon>
        <taxon>Neoptera</taxon>
        <taxon>Endopterygota</taxon>
        <taxon>Coleoptera</taxon>
        <taxon>Polyphaga</taxon>
        <taxon>Scarabaeiformia</taxon>
        <taxon>Scarabaeidae</taxon>
        <taxon>Rutelinae</taxon>
        <taxon>Popillia</taxon>
    </lineage>
</organism>
<dbReference type="EMBL" id="JASPKY010000293">
    <property type="protein sequence ID" value="KAK9710454.1"/>
    <property type="molecule type" value="Genomic_DNA"/>
</dbReference>
<evidence type="ECO:0000313" key="1">
    <source>
        <dbReference type="EMBL" id="KAK9710454.1"/>
    </source>
</evidence>
<accession>A0AAW1K061</accession>
<dbReference type="AlphaFoldDB" id="A0AAW1K061"/>
<gene>
    <name evidence="1" type="ORF">QE152_g26047</name>
</gene>
<proteinExistence type="predicted"/>
<protein>
    <submittedName>
        <fullName evidence="1">Uncharacterized protein</fullName>
    </submittedName>
</protein>
<dbReference type="Proteomes" id="UP001458880">
    <property type="component" value="Unassembled WGS sequence"/>
</dbReference>
<name>A0AAW1K061_POPJA</name>
<keyword evidence="2" id="KW-1185">Reference proteome</keyword>
<reference evidence="1 2" key="1">
    <citation type="journal article" date="2024" name="BMC Genomics">
        <title>De novo assembly and annotation of Popillia japonica's genome with initial clues to its potential as an invasive pest.</title>
        <authorList>
            <person name="Cucini C."/>
            <person name="Boschi S."/>
            <person name="Funari R."/>
            <person name="Cardaioli E."/>
            <person name="Iannotti N."/>
            <person name="Marturano G."/>
            <person name="Paoli F."/>
            <person name="Bruttini M."/>
            <person name="Carapelli A."/>
            <person name="Frati F."/>
            <person name="Nardi F."/>
        </authorList>
    </citation>
    <scope>NUCLEOTIDE SEQUENCE [LARGE SCALE GENOMIC DNA]</scope>
    <source>
        <strain evidence="1">DMR45628</strain>
    </source>
</reference>
<comment type="caution">
    <text evidence="1">The sequence shown here is derived from an EMBL/GenBank/DDBJ whole genome shotgun (WGS) entry which is preliminary data.</text>
</comment>